<dbReference type="EMBL" id="CVRI01000021">
    <property type="protein sequence ID" value="CRK91582.1"/>
    <property type="molecule type" value="Genomic_DNA"/>
</dbReference>
<reference evidence="1 2" key="1">
    <citation type="submission" date="2015-04" db="EMBL/GenBank/DDBJ databases">
        <authorList>
            <person name="Syromyatnikov M.Y."/>
            <person name="Popov V.N."/>
        </authorList>
    </citation>
    <scope>NUCLEOTIDE SEQUENCE [LARGE SCALE GENOMIC DNA]</scope>
</reference>
<dbReference type="Proteomes" id="UP000183832">
    <property type="component" value="Unassembled WGS sequence"/>
</dbReference>
<keyword evidence="2" id="KW-1185">Reference proteome</keyword>
<gene>
    <name evidence="1" type="ORF">CLUMA_CG005236</name>
</gene>
<name>A0A1J1HYG9_9DIPT</name>
<protein>
    <submittedName>
        <fullName evidence="1">CLUMA_CG005236, isoform A</fullName>
    </submittedName>
</protein>
<dbReference type="AlphaFoldDB" id="A0A1J1HYG9"/>
<organism evidence="1 2">
    <name type="scientific">Clunio marinus</name>
    <dbReference type="NCBI Taxonomy" id="568069"/>
    <lineage>
        <taxon>Eukaryota</taxon>
        <taxon>Metazoa</taxon>
        <taxon>Ecdysozoa</taxon>
        <taxon>Arthropoda</taxon>
        <taxon>Hexapoda</taxon>
        <taxon>Insecta</taxon>
        <taxon>Pterygota</taxon>
        <taxon>Neoptera</taxon>
        <taxon>Endopterygota</taxon>
        <taxon>Diptera</taxon>
        <taxon>Nematocera</taxon>
        <taxon>Chironomoidea</taxon>
        <taxon>Chironomidae</taxon>
        <taxon>Clunio</taxon>
    </lineage>
</organism>
<proteinExistence type="predicted"/>
<evidence type="ECO:0000313" key="1">
    <source>
        <dbReference type="EMBL" id="CRK91582.1"/>
    </source>
</evidence>
<evidence type="ECO:0000313" key="2">
    <source>
        <dbReference type="Proteomes" id="UP000183832"/>
    </source>
</evidence>
<accession>A0A1J1HYG9</accession>
<sequence length="75" mass="8431">MRKISSLKSIGQWSFSSALNFAQAICDNTKHEQKQHKNIEHASLTNTWMKVLRLGSTNSEKLKTFAIPSRGGIVE</sequence>